<dbReference type="Proteomes" id="UP000199437">
    <property type="component" value="Unassembled WGS sequence"/>
</dbReference>
<dbReference type="EMBL" id="FOIR01000003">
    <property type="protein sequence ID" value="SEW37208.1"/>
    <property type="molecule type" value="Genomic_DNA"/>
</dbReference>
<sequence length="423" mass="48303">MQESFLHYIWKNQLFNKRQLQTVAGQPIEILHSGFHNLHAGPDFKEAKLSIDGLQWVGAVEIHVKSSDWYAHNHQTDENYDGVVLHVVFEHDKEVLDQHGNAIPTLLLKGLIKPGVLKRYEALMLQPAKVLCESQLKNVRVITRLSMLERALVERINQKSAMVLALLEQNNGSWDETAYQWLARGMGFKTNAEQMLCLAQSVPIKFINKHHQLRQKEALLFGASGLLNVDLNDSYANGLKEEYLFLKQKYNLKEGLSYNEWHFARVRPANYPTIRIPQLAALLAKHSQLFQLFIEAEEIKNLQKQLQVETAEYWSAHHRFDAASSRKVNGLSKSSINNLIINVTVPLLGAYARYTANDTYMEQAVNLLSAMPKEQNSIVKQWQDLGWNVSSAFDSQGLLQLYRFYCSNSQCIACNIGAELIKQ</sequence>
<name>A0A1I0R8T3_9BACT</name>
<evidence type="ECO:0000313" key="2">
    <source>
        <dbReference type="Proteomes" id="UP000199437"/>
    </source>
</evidence>
<dbReference type="RefSeq" id="WP_090259860.1">
    <property type="nucleotide sequence ID" value="NZ_FOIR01000003.1"/>
</dbReference>
<evidence type="ECO:0000313" key="1">
    <source>
        <dbReference type="EMBL" id="SEW37208.1"/>
    </source>
</evidence>
<keyword evidence="2" id="KW-1185">Reference proteome</keyword>
<dbReference type="GeneID" id="99987953"/>
<reference evidence="2" key="1">
    <citation type="submission" date="2016-10" db="EMBL/GenBank/DDBJ databases">
        <authorList>
            <person name="Varghese N."/>
            <person name="Submissions S."/>
        </authorList>
    </citation>
    <scope>NUCLEOTIDE SEQUENCE [LARGE SCALE GENOMIC DNA]</scope>
    <source>
        <strain evidence="2">CGMCC 1.12402</strain>
    </source>
</reference>
<protein>
    <recommendedName>
        <fullName evidence="3">DUF2851 domain-containing protein</fullName>
    </recommendedName>
</protein>
<accession>A0A1I0R8T3</accession>
<dbReference type="AlphaFoldDB" id="A0A1I0R8T3"/>
<gene>
    <name evidence="1" type="ORF">SAMN05216290_3275</name>
</gene>
<proteinExistence type="predicted"/>
<evidence type="ECO:0008006" key="3">
    <source>
        <dbReference type="Google" id="ProtNLM"/>
    </source>
</evidence>
<dbReference type="InterPro" id="IPR021272">
    <property type="entry name" value="DUF2851"/>
</dbReference>
<dbReference type="STRING" id="1267423.SAMN05216290_3275"/>
<dbReference type="Pfam" id="PF11013">
    <property type="entry name" value="DUF2851"/>
    <property type="match status" value="1"/>
</dbReference>
<organism evidence="1 2">
    <name type="scientific">Roseivirga pacifica</name>
    <dbReference type="NCBI Taxonomy" id="1267423"/>
    <lineage>
        <taxon>Bacteria</taxon>
        <taxon>Pseudomonadati</taxon>
        <taxon>Bacteroidota</taxon>
        <taxon>Cytophagia</taxon>
        <taxon>Cytophagales</taxon>
        <taxon>Roseivirgaceae</taxon>
        <taxon>Roseivirga</taxon>
    </lineage>
</organism>
<dbReference type="OrthoDB" id="1005072at2"/>